<evidence type="ECO:0000256" key="3">
    <source>
        <dbReference type="ARBA" id="ARBA00022989"/>
    </source>
</evidence>
<dbReference type="GO" id="GO:0032126">
    <property type="term" value="C:eisosome"/>
    <property type="evidence" value="ECO:0007669"/>
    <property type="project" value="TreeGrafter"/>
</dbReference>
<dbReference type="Proteomes" id="UP000799779">
    <property type="component" value="Unassembled WGS sequence"/>
</dbReference>
<evidence type="ECO:0000259" key="6">
    <source>
        <dbReference type="Pfam" id="PF01284"/>
    </source>
</evidence>
<dbReference type="InterPro" id="IPR008253">
    <property type="entry name" value="Marvel"/>
</dbReference>
<evidence type="ECO:0000313" key="8">
    <source>
        <dbReference type="Proteomes" id="UP000799779"/>
    </source>
</evidence>
<comment type="subcellular location">
    <subcellularLocation>
        <location evidence="1">Membrane</location>
        <topology evidence="1">Multi-pass membrane protein</topology>
    </subcellularLocation>
</comment>
<keyword evidence="8" id="KW-1185">Reference proteome</keyword>
<evidence type="ECO:0000256" key="2">
    <source>
        <dbReference type="ARBA" id="ARBA00022692"/>
    </source>
</evidence>
<feature type="transmembrane region" description="Helical" evidence="5">
    <location>
        <begin position="12"/>
        <end position="33"/>
    </location>
</feature>
<dbReference type="PANTHER" id="PTHR28165">
    <property type="entry name" value="NON-CLASSICAL EXPORT PROTEIN 2-RELATED"/>
    <property type="match status" value="1"/>
</dbReference>
<dbReference type="AlphaFoldDB" id="A0A6A5WIW3"/>
<accession>A0A6A5WIW3</accession>
<reference evidence="7" key="1">
    <citation type="journal article" date="2020" name="Stud. Mycol.">
        <title>101 Dothideomycetes genomes: a test case for predicting lifestyles and emergence of pathogens.</title>
        <authorList>
            <person name="Haridas S."/>
            <person name="Albert R."/>
            <person name="Binder M."/>
            <person name="Bloem J."/>
            <person name="Labutti K."/>
            <person name="Salamov A."/>
            <person name="Andreopoulos B."/>
            <person name="Baker S."/>
            <person name="Barry K."/>
            <person name="Bills G."/>
            <person name="Bluhm B."/>
            <person name="Cannon C."/>
            <person name="Castanera R."/>
            <person name="Culley D."/>
            <person name="Daum C."/>
            <person name="Ezra D."/>
            <person name="Gonzalez J."/>
            <person name="Henrissat B."/>
            <person name="Kuo A."/>
            <person name="Liang C."/>
            <person name="Lipzen A."/>
            <person name="Lutzoni F."/>
            <person name="Magnuson J."/>
            <person name="Mondo S."/>
            <person name="Nolan M."/>
            <person name="Ohm R."/>
            <person name="Pangilinan J."/>
            <person name="Park H.-J."/>
            <person name="Ramirez L."/>
            <person name="Alfaro M."/>
            <person name="Sun H."/>
            <person name="Tritt A."/>
            <person name="Yoshinaga Y."/>
            <person name="Zwiers L.-H."/>
            <person name="Turgeon B."/>
            <person name="Goodwin S."/>
            <person name="Spatafora J."/>
            <person name="Crous P."/>
            <person name="Grigoriev I."/>
        </authorList>
    </citation>
    <scope>NUCLEOTIDE SEQUENCE</scope>
    <source>
        <strain evidence="7">CBS 123094</strain>
    </source>
</reference>
<keyword evidence="3 5" id="KW-1133">Transmembrane helix</keyword>
<feature type="transmembrane region" description="Helical" evidence="5">
    <location>
        <begin position="70"/>
        <end position="94"/>
    </location>
</feature>
<evidence type="ECO:0000256" key="4">
    <source>
        <dbReference type="ARBA" id="ARBA00023136"/>
    </source>
</evidence>
<evidence type="ECO:0000256" key="1">
    <source>
        <dbReference type="ARBA" id="ARBA00004141"/>
    </source>
</evidence>
<name>A0A6A5WIW3_9PLEO</name>
<dbReference type="OrthoDB" id="5423111at2759"/>
<dbReference type="PANTHER" id="PTHR28165:SF1">
    <property type="entry name" value="NON-CLASSICAL EXPORT PROTEIN 2-RELATED"/>
    <property type="match status" value="1"/>
</dbReference>
<feature type="domain" description="MARVEL" evidence="6">
    <location>
        <begin position="7"/>
        <end position="144"/>
    </location>
</feature>
<feature type="transmembrane region" description="Helical" evidence="5">
    <location>
        <begin position="129"/>
        <end position="147"/>
    </location>
</feature>
<gene>
    <name evidence="7" type="ORF">P154DRAFT_432160</name>
</gene>
<evidence type="ECO:0000256" key="5">
    <source>
        <dbReference type="SAM" id="Phobius"/>
    </source>
</evidence>
<evidence type="ECO:0000313" key="7">
    <source>
        <dbReference type="EMBL" id="KAF2001840.1"/>
    </source>
</evidence>
<dbReference type="InterPro" id="IPR052649">
    <property type="entry name" value="NCE102-like"/>
</dbReference>
<sequence>MVSKAANIGLRVWELLCAVIITSLIGNMIATAFAGNSSMVNYCMFAAVFALLTLLYLLPTAVMERFSFPMFNMAFDGLNVLFWFVAAVALPAYLGVHSCSNVAYTRTNHITNGSPNTEKRCREAQASVAFFWFGWVAFVASLALSIIGGRGNVNMRGGLRSGPAMSQV</sequence>
<dbReference type="EMBL" id="ML977580">
    <property type="protein sequence ID" value="KAF2001840.1"/>
    <property type="molecule type" value="Genomic_DNA"/>
</dbReference>
<organism evidence="7 8">
    <name type="scientific">Amniculicola lignicola CBS 123094</name>
    <dbReference type="NCBI Taxonomy" id="1392246"/>
    <lineage>
        <taxon>Eukaryota</taxon>
        <taxon>Fungi</taxon>
        <taxon>Dikarya</taxon>
        <taxon>Ascomycota</taxon>
        <taxon>Pezizomycotina</taxon>
        <taxon>Dothideomycetes</taxon>
        <taxon>Pleosporomycetidae</taxon>
        <taxon>Pleosporales</taxon>
        <taxon>Amniculicolaceae</taxon>
        <taxon>Amniculicola</taxon>
    </lineage>
</organism>
<dbReference type="GO" id="GO:0072659">
    <property type="term" value="P:protein localization to plasma membrane"/>
    <property type="evidence" value="ECO:0007669"/>
    <property type="project" value="TreeGrafter"/>
</dbReference>
<proteinExistence type="predicted"/>
<feature type="transmembrane region" description="Helical" evidence="5">
    <location>
        <begin position="39"/>
        <end position="58"/>
    </location>
</feature>
<dbReference type="GO" id="GO:0005886">
    <property type="term" value="C:plasma membrane"/>
    <property type="evidence" value="ECO:0007669"/>
    <property type="project" value="TreeGrafter"/>
</dbReference>
<dbReference type="GO" id="GO:0070941">
    <property type="term" value="P:eisosome assembly"/>
    <property type="evidence" value="ECO:0007669"/>
    <property type="project" value="TreeGrafter"/>
</dbReference>
<dbReference type="Pfam" id="PF01284">
    <property type="entry name" value="MARVEL"/>
    <property type="match status" value="1"/>
</dbReference>
<protein>
    <recommendedName>
        <fullName evidence="6">MARVEL domain-containing protein</fullName>
    </recommendedName>
</protein>
<keyword evidence="4 5" id="KW-0472">Membrane</keyword>
<keyword evidence="2 5" id="KW-0812">Transmembrane</keyword>